<feature type="transmembrane region" description="Helical" evidence="9">
    <location>
        <begin position="83"/>
        <end position="107"/>
    </location>
</feature>
<dbReference type="Pfam" id="PF00005">
    <property type="entry name" value="ABC_tran"/>
    <property type="match status" value="1"/>
</dbReference>
<accession>A0A2S3UQ34</accession>
<dbReference type="InterPro" id="IPR036640">
    <property type="entry name" value="ABC1_TM_sf"/>
</dbReference>
<dbReference type="AlphaFoldDB" id="A0A2S3UQ34"/>
<comment type="caution">
    <text evidence="12">The sequence shown here is derived from an EMBL/GenBank/DDBJ whole genome shotgun (WGS) entry which is preliminary data.</text>
</comment>
<keyword evidence="3 9" id="KW-0812">Transmembrane</keyword>
<feature type="transmembrane region" description="Helical" evidence="9">
    <location>
        <begin position="187"/>
        <end position="206"/>
    </location>
</feature>
<sequence>MSLLFRLFETWIDPFQGSPHKDMPRSGMAFLFYFITQVRWPFVAMLALGGAAAFIEVGIFNFLGDIVDLLDSANRATFFSDHAWTLLGMVLVVLVLRTVTLTLTALVEEQTIVPGFFNMVRWQCHERVMKQGLGFFQDDLAGRLAQKVMQSGLSAGDFMVNLLQVVWFIVVYAVTTLILVTELDPRLGAIVGLWLTCFAVVAWAFVPRVRGASKAVANSYSGVTGRLVDTYTNIQSVKLFGSTAEENQGAKAAVETFVGKLHAFTRLLTTVRVIMNVLNGVMIVAITAMALKAWQDGAISNGHVAFSLSLVLRLNILLNRLFNQLNGLFRHFGSLQDSMETIVKPITLTDAPHARDLTVPAGAVIFENIRFHYGKKDGVIDHLNLTIRPGERLGVVGPSGAGKTTLTSLLLRFFDVESGRILIDGQDIRDVSQESLRRSIGMVTQDSSLLHRSIRENILYGRTSAREEEMFEAARKAHAFDFIQGLEDKRGRKGFDAFVGERGVKLSGGQRQRIAIARVLLKDAPILVLDEATSALDSEVEAAIQENLQGLMTGKTVIAIAHRLSTIAAMDRLIVMDKGRIVQLGSHQTLLADEAGLYAQLWHRQSGGFLEAEAEPA</sequence>
<dbReference type="GO" id="GO:0016887">
    <property type="term" value="F:ATP hydrolysis activity"/>
    <property type="evidence" value="ECO:0007669"/>
    <property type="project" value="InterPro"/>
</dbReference>
<dbReference type="SUPFAM" id="SSF52540">
    <property type="entry name" value="P-loop containing nucleoside triphosphate hydrolases"/>
    <property type="match status" value="1"/>
</dbReference>
<dbReference type="InterPro" id="IPR039421">
    <property type="entry name" value="Type_1_exporter"/>
</dbReference>
<feature type="domain" description="ABC transmembrane type-1" evidence="11">
    <location>
        <begin position="43"/>
        <end position="330"/>
    </location>
</feature>
<feature type="transmembrane region" description="Helical" evidence="9">
    <location>
        <begin position="158"/>
        <end position="181"/>
    </location>
</feature>
<evidence type="ECO:0000256" key="8">
    <source>
        <dbReference type="ARBA" id="ARBA00024725"/>
    </source>
</evidence>
<dbReference type="InterPro" id="IPR011527">
    <property type="entry name" value="ABC1_TM_dom"/>
</dbReference>
<name>A0A2S3UQ34_9HYPH</name>
<keyword evidence="7 9" id="KW-0472">Membrane</keyword>
<proteinExistence type="inferred from homology"/>
<keyword evidence="13" id="KW-1185">Reference proteome</keyword>
<feature type="domain" description="ABC transporter" evidence="10">
    <location>
        <begin position="364"/>
        <end position="603"/>
    </location>
</feature>
<dbReference type="SMART" id="SM00382">
    <property type="entry name" value="AAA"/>
    <property type="match status" value="1"/>
</dbReference>
<dbReference type="GO" id="GO:0005886">
    <property type="term" value="C:plasma membrane"/>
    <property type="evidence" value="ECO:0007669"/>
    <property type="project" value="UniProtKB-SubCell"/>
</dbReference>
<comment type="subcellular location">
    <subcellularLocation>
        <location evidence="1">Cell membrane</location>
        <topology evidence="1">Multi-pass membrane protein</topology>
    </subcellularLocation>
</comment>
<comment type="function">
    <text evidence="8">Part of an ABC transporter complex. Transmembrane domains (TMD) form a pore in the inner membrane and the ATP-binding domain (NBD) is responsible for energy generation.</text>
</comment>
<dbReference type="Gene3D" id="3.40.50.300">
    <property type="entry name" value="P-loop containing nucleotide triphosphate hydrolases"/>
    <property type="match status" value="1"/>
</dbReference>
<keyword evidence="6 9" id="KW-1133">Transmembrane helix</keyword>
<evidence type="ECO:0000256" key="9">
    <source>
        <dbReference type="SAM" id="Phobius"/>
    </source>
</evidence>
<evidence type="ECO:0000259" key="10">
    <source>
        <dbReference type="PROSITE" id="PS50893"/>
    </source>
</evidence>
<dbReference type="GO" id="GO:0005524">
    <property type="term" value="F:ATP binding"/>
    <property type="evidence" value="ECO:0007669"/>
    <property type="project" value="UniProtKB-KW"/>
</dbReference>
<evidence type="ECO:0000256" key="6">
    <source>
        <dbReference type="ARBA" id="ARBA00022989"/>
    </source>
</evidence>
<reference evidence="12 13" key="1">
    <citation type="submission" date="2018-01" db="EMBL/GenBank/DDBJ databases">
        <title>Genomic Encyclopedia of Archaeal and Bacterial Type Strains, Phase II (KMG-II): from individual species to whole genera.</title>
        <authorList>
            <person name="Goeker M."/>
        </authorList>
    </citation>
    <scope>NUCLEOTIDE SEQUENCE [LARGE SCALE GENOMIC DNA]</scope>
    <source>
        <strain evidence="12 13">DSM 17023</strain>
    </source>
</reference>
<keyword evidence="4" id="KW-0547">Nucleotide-binding</keyword>
<dbReference type="InterPro" id="IPR027417">
    <property type="entry name" value="P-loop_NTPase"/>
</dbReference>
<evidence type="ECO:0000259" key="11">
    <source>
        <dbReference type="PROSITE" id="PS50929"/>
    </source>
</evidence>
<evidence type="ECO:0000256" key="4">
    <source>
        <dbReference type="ARBA" id="ARBA00022741"/>
    </source>
</evidence>
<dbReference type="SUPFAM" id="SSF90123">
    <property type="entry name" value="ABC transporter transmembrane region"/>
    <property type="match status" value="1"/>
</dbReference>
<dbReference type="PANTHER" id="PTHR43394">
    <property type="entry name" value="ATP-DEPENDENT PERMEASE MDL1, MITOCHONDRIAL"/>
    <property type="match status" value="1"/>
</dbReference>
<organism evidence="12 13">
    <name type="scientific">Roseibium marinum</name>
    <dbReference type="NCBI Taxonomy" id="281252"/>
    <lineage>
        <taxon>Bacteria</taxon>
        <taxon>Pseudomonadati</taxon>
        <taxon>Pseudomonadota</taxon>
        <taxon>Alphaproteobacteria</taxon>
        <taxon>Hyphomicrobiales</taxon>
        <taxon>Stappiaceae</taxon>
        <taxon>Roseibium</taxon>
    </lineage>
</organism>
<evidence type="ECO:0000256" key="1">
    <source>
        <dbReference type="ARBA" id="ARBA00004651"/>
    </source>
</evidence>
<protein>
    <submittedName>
        <fullName evidence="12">ATP-binding cassette subfamily B multidrug efflux pump</fullName>
    </submittedName>
</protein>
<dbReference type="Proteomes" id="UP000236959">
    <property type="component" value="Unassembled WGS sequence"/>
</dbReference>
<dbReference type="GO" id="GO:0015421">
    <property type="term" value="F:ABC-type oligopeptide transporter activity"/>
    <property type="evidence" value="ECO:0007669"/>
    <property type="project" value="TreeGrafter"/>
</dbReference>
<dbReference type="InterPro" id="IPR017871">
    <property type="entry name" value="ABC_transporter-like_CS"/>
</dbReference>
<dbReference type="InterPro" id="IPR003439">
    <property type="entry name" value="ABC_transporter-like_ATP-bd"/>
</dbReference>
<dbReference type="Pfam" id="PF00664">
    <property type="entry name" value="ABC_membrane"/>
    <property type="match status" value="1"/>
</dbReference>
<comment type="similarity">
    <text evidence="2">Belongs to the ABC transporter superfamily.</text>
</comment>
<keyword evidence="5 12" id="KW-0067">ATP-binding</keyword>
<dbReference type="PROSITE" id="PS00211">
    <property type="entry name" value="ABC_TRANSPORTER_1"/>
    <property type="match status" value="1"/>
</dbReference>
<evidence type="ECO:0000256" key="7">
    <source>
        <dbReference type="ARBA" id="ARBA00023136"/>
    </source>
</evidence>
<dbReference type="PROSITE" id="PS50929">
    <property type="entry name" value="ABC_TM1F"/>
    <property type="match status" value="1"/>
</dbReference>
<evidence type="ECO:0000313" key="12">
    <source>
        <dbReference type="EMBL" id="POF29822.1"/>
    </source>
</evidence>
<evidence type="ECO:0000313" key="13">
    <source>
        <dbReference type="Proteomes" id="UP000236959"/>
    </source>
</evidence>
<dbReference type="EMBL" id="PPCN01000008">
    <property type="protein sequence ID" value="POF29822.1"/>
    <property type="molecule type" value="Genomic_DNA"/>
</dbReference>
<evidence type="ECO:0000256" key="5">
    <source>
        <dbReference type="ARBA" id="ARBA00022840"/>
    </source>
</evidence>
<evidence type="ECO:0000256" key="2">
    <source>
        <dbReference type="ARBA" id="ARBA00005417"/>
    </source>
</evidence>
<evidence type="ECO:0000256" key="3">
    <source>
        <dbReference type="ARBA" id="ARBA00022692"/>
    </source>
</evidence>
<dbReference type="Gene3D" id="1.20.1560.10">
    <property type="entry name" value="ABC transporter type 1, transmembrane domain"/>
    <property type="match status" value="1"/>
</dbReference>
<feature type="transmembrane region" description="Helical" evidence="9">
    <location>
        <begin position="42"/>
        <end position="63"/>
    </location>
</feature>
<dbReference type="PANTHER" id="PTHR43394:SF1">
    <property type="entry name" value="ATP-BINDING CASSETTE SUB-FAMILY B MEMBER 10, MITOCHONDRIAL"/>
    <property type="match status" value="1"/>
</dbReference>
<dbReference type="PROSITE" id="PS50893">
    <property type="entry name" value="ABC_TRANSPORTER_2"/>
    <property type="match status" value="1"/>
</dbReference>
<dbReference type="InterPro" id="IPR003593">
    <property type="entry name" value="AAA+_ATPase"/>
</dbReference>
<gene>
    <name evidence="12" type="ORF">CLV41_108247</name>
</gene>
<dbReference type="FunFam" id="3.40.50.300:FF:000218">
    <property type="entry name" value="Multidrug ABC transporter ATP-binding protein"/>
    <property type="match status" value="1"/>
</dbReference>